<comment type="caution">
    <text evidence="1">The sequence shown here is derived from an EMBL/GenBank/DDBJ whole genome shotgun (WGS) entry which is preliminary data.</text>
</comment>
<accession>A0AAV3U932</accession>
<dbReference type="AlphaFoldDB" id="A0AAV3U932"/>
<reference evidence="2" key="1">
    <citation type="journal article" date="2019" name="Int. J. Syst. Evol. Microbiol.">
        <title>The Global Catalogue of Microorganisms (GCM) 10K type strain sequencing project: providing services to taxonomists for standard genome sequencing and annotation.</title>
        <authorList>
            <consortium name="The Broad Institute Genomics Platform"/>
            <consortium name="The Broad Institute Genome Sequencing Center for Infectious Disease"/>
            <person name="Wu L."/>
            <person name="Ma J."/>
        </authorList>
    </citation>
    <scope>NUCLEOTIDE SEQUENCE [LARGE SCALE GENOMIC DNA]</scope>
    <source>
        <strain evidence="2">JCM 19134</strain>
    </source>
</reference>
<evidence type="ECO:0000313" key="1">
    <source>
        <dbReference type="EMBL" id="GAA4959036.1"/>
    </source>
</evidence>
<protein>
    <submittedName>
        <fullName evidence="1">Uncharacterized protein</fullName>
    </submittedName>
</protein>
<organism evidence="1 2">
    <name type="scientific">Halioxenophilus aromaticivorans</name>
    <dbReference type="NCBI Taxonomy" id="1306992"/>
    <lineage>
        <taxon>Bacteria</taxon>
        <taxon>Pseudomonadati</taxon>
        <taxon>Pseudomonadota</taxon>
        <taxon>Gammaproteobacteria</taxon>
        <taxon>Alteromonadales</taxon>
        <taxon>Alteromonadaceae</taxon>
        <taxon>Halioxenophilus</taxon>
    </lineage>
</organism>
<dbReference type="EMBL" id="BAABLX010000077">
    <property type="protein sequence ID" value="GAA4959036.1"/>
    <property type="molecule type" value="Genomic_DNA"/>
</dbReference>
<evidence type="ECO:0000313" key="2">
    <source>
        <dbReference type="Proteomes" id="UP001409585"/>
    </source>
</evidence>
<name>A0AAV3U932_9ALTE</name>
<proteinExistence type="predicted"/>
<dbReference type="Proteomes" id="UP001409585">
    <property type="component" value="Unassembled WGS sequence"/>
</dbReference>
<gene>
    <name evidence="1" type="ORF">GCM10025791_44910</name>
</gene>
<keyword evidence="2" id="KW-1185">Reference proteome</keyword>
<sequence>MQATSDQRRHTAIQEHWPYYMLRVSQMWLGLVRSLSDEQLHSQTSPQNRTELTEQSFDQTLAHYQAVNEHLGQLWREQGQHAFLHHLSASFGYQPIFFGNLIQF</sequence>